<evidence type="ECO:0000313" key="3">
    <source>
        <dbReference type="Proteomes" id="UP001595555"/>
    </source>
</evidence>
<dbReference type="EMBL" id="JBHRTF010000004">
    <property type="protein sequence ID" value="MFC3115898.1"/>
    <property type="molecule type" value="Genomic_DNA"/>
</dbReference>
<protein>
    <submittedName>
        <fullName evidence="2">Uncharacterized protein</fullName>
    </submittedName>
</protein>
<keyword evidence="3" id="KW-1185">Reference proteome</keyword>
<reference evidence="3" key="1">
    <citation type="journal article" date="2019" name="Int. J. Syst. Evol. Microbiol.">
        <title>The Global Catalogue of Microorganisms (GCM) 10K type strain sequencing project: providing services to taxonomists for standard genome sequencing and annotation.</title>
        <authorList>
            <consortium name="The Broad Institute Genomics Platform"/>
            <consortium name="The Broad Institute Genome Sequencing Center for Infectious Disease"/>
            <person name="Wu L."/>
            <person name="Ma J."/>
        </authorList>
    </citation>
    <scope>NUCLEOTIDE SEQUENCE [LARGE SCALE GENOMIC DNA]</scope>
    <source>
        <strain evidence="3">KCTC 52237</strain>
    </source>
</reference>
<accession>A0ABV7FJ77</accession>
<sequence length="148" mass="15978">MPKHPAQLPARASALPCNGPVMPGHCARLLMAGLLPASLLWLFVIYSLGIAAPAQTPDQRSLNVTRDAPLHVSGDYALSLKRYFSQHRNQSANPAGDSDHSDPVWGALGDFFILLPTVQVITAAVADAPRLDWPQHRSLNTPRAPPHL</sequence>
<comment type="caution">
    <text evidence="2">The sequence shown here is derived from an EMBL/GenBank/DDBJ whole genome shotgun (WGS) entry which is preliminary data.</text>
</comment>
<keyword evidence="1" id="KW-0812">Transmembrane</keyword>
<evidence type="ECO:0000313" key="2">
    <source>
        <dbReference type="EMBL" id="MFC3115898.1"/>
    </source>
</evidence>
<keyword evidence="1" id="KW-0472">Membrane</keyword>
<proteinExistence type="predicted"/>
<name>A0ABV7FJ77_9GAMM</name>
<organism evidence="2 3">
    <name type="scientific">Cellvibrio fontiphilus</name>
    <dbReference type="NCBI Taxonomy" id="1815559"/>
    <lineage>
        <taxon>Bacteria</taxon>
        <taxon>Pseudomonadati</taxon>
        <taxon>Pseudomonadota</taxon>
        <taxon>Gammaproteobacteria</taxon>
        <taxon>Cellvibrionales</taxon>
        <taxon>Cellvibrionaceae</taxon>
        <taxon>Cellvibrio</taxon>
    </lineage>
</organism>
<evidence type="ECO:0000256" key="1">
    <source>
        <dbReference type="SAM" id="Phobius"/>
    </source>
</evidence>
<dbReference type="Proteomes" id="UP001595555">
    <property type="component" value="Unassembled WGS sequence"/>
</dbReference>
<feature type="transmembrane region" description="Helical" evidence="1">
    <location>
        <begin position="29"/>
        <end position="52"/>
    </location>
</feature>
<keyword evidence="1" id="KW-1133">Transmembrane helix</keyword>
<dbReference type="RefSeq" id="WP_378118648.1">
    <property type="nucleotide sequence ID" value="NZ_JBHRTF010000004.1"/>
</dbReference>
<gene>
    <name evidence="2" type="ORF">ACFODX_10045</name>
</gene>